<comment type="caution">
    <text evidence="1">The sequence shown here is derived from an EMBL/GenBank/DDBJ whole genome shotgun (WGS) entry which is preliminary data.</text>
</comment>
<reference evidence="1" key="1">
    <citation type="submission" date="2023-08" db="EMBL/GenBank/DDBJ databases">
        <title>Reference Genome Resource for the Citrus Pathogen Phytophthora citrophthora.</title>
        <authorList>
            <person name="Moller H."/>
            <person name="Coetzee B."/>
            <person name="Rose L.J."/>
            <person name="Van Niekerk J.M."/>
        </authorList>
    </citation>
    <scope>NUCLEOTIDE SEQUENCE</scope>
    <source>
        <strain evidence="1">STE-U-9442</strain>
    </source>
</reference>
<sequence>MVDWHASYQHLLDEADDREQLCISSPFWYVPENESSSLFHCLLFGGGGDINEFVYELTDYMQSLEDLKGLIDAEYLNAVLHGEADPGELEMFAASKLHNWNIVITTVDVDCKVVSKFTYEVENPVKSVHLARWGLHFAVG</sequence>
<keyword evidence="2" id="KW-1185">Reference proteome</keyword>
<proteinExistence type="predicted"/>
<dbReference type="AlphaFoldDB" id="A0AAD9LJA9"/>
<dbReference type="EMBL" id="JASMQC010000017">
    <property type="protein sequence ID" value="KAK1938783.1"/>
    <property type="molecule type" value="Genomic_DNA"/>
</dbReference>
<gene>
    <name evidence="1" type="ORF">P3T76_008858</name>
</gene>
<name>A0AAD9LJA9_9STRA</name>
<evidence type="ECO:0000313" key="1">
    <source>
        <dbReference type="EMBL" id="KAK1938783.1"/>
    </source>
</evidence>
<evidence type="ECO:0000313" key="2">
    <source>
        <dbReference type="Proteomes" id="UP001259832"/>
    </source>
</evidence>
<dbReference type="Proteomes" id="UP001259832">
    <property type="component" value="Unassembled WGS sequence"/>
</dbReference>
<protein>
    <submittedName>
        <fullName evidence="1">Uncharacterized protein</fullName>
    </submittedName>
</protein>
<organism evidence="1 2">
    <name type="scientific">Phytophthora citrophthora</name>
    <dbReference type="NCBI Taxonomy" id="4793"/>
    <lineage>
        <taxon>Eukaryota</taxon>
        <taxon>Sar</taxon>
        <taxon>Stramenopiles</taxon>
        <taxon>Oomycota</taxon>
        <taxon>Peronosporomycetes</taxon>
        <taxon>Peronosporales</taxon>
        <taxon>Peronosporaceae</taxon>
        <taxon>Phytophthora</taxon>
    </lineage>
</organism>
<accession>A0AAD9LJA9</accession>